<dbReference type="PROSITE" id="PS00761">
    <property type="entry name" value="SPASE_I_3"/>
    <property type="match status" value="1"/>
</dbReference>
<organism evidence="8 9">
    <name type="scientific">Lysinibacillus parviboronicapiens</name>
    <dbReference type="NCBI Taxonomy" id="436516"/>
    <lineage>
        <taxon>Bacteria</taxon>
        <taxon>Bacillati</taxon>
        <taxon>Bacillota</taxon>
        <taxon>Bacilli</taxon>
        <taxon>Bacillales</taxon>
        <taxon>Bacillaceae</taxon>
        <taxon>Lysinibacillus</taxon>
    </lineage>
</organism>
<dbReference type="CDD" id="cd06530">
    <property type="entry name" value="S26_SPase_I"/>
    <property type="match status" value="1"/>
</dbReference>
<dbReference type="EMBL" id="JBEPSB010000002">
    <property type="protein sequence ID" value="MET4559562.1"/>
    <property type="molecule type" value="Genomic_DNA"/>
</dbReference>
<reference evidence="8 9" key="1">
    <citation type="submission" date="2024-06" db="EMBL/GenBank/DDBJ databases">
        <title>Sorghum-associated microbial communities from plants grown in Nebraska, USA.</title>
        <authorList>
            <person name="Schachtman D."/>
        </authorList>
    </citation>
    <scope>NUCLEOTIDE SEQUENCE [LARGE SCALE GENOMIC DNA]</scope>
    <source>
        <strain evidence="8 9">736</strain>
    </source>
</reference>
<dbReference type="EC" id="3.4.21.89" evidence="4 6"/>
<dbReference type="PANTHER" id="PTHR43390">
    <property type="entry name" value="SIGNAL PEPTIDASE I"/>
    <property type="match status" value="1"/>
</dbReference>
<dbReference type="InterPro" id="IPR019758">
    <property type="entry name" value="Pept_S26A_signal_pept_1_CS"/>
</dbReference>
<evidence type="ECO:0000256" key="4">
    <source>
        <dbReference type="ARBA" id="ARBA00013208"/>
    </source>
</evidence>
<dbReference type="Pfam" id="PF10502">
    <property type="entry name" value="Peptidase_S26"/>
    <property type="match status" value="1"/>
</dbReference>
<evidence type="ECO:0000256" key="2">
    <source>
        <dbReference type="ARBA" id="ARBA00004401"/>
    </source>
</evidence>
<feature type="transmembrane region" description="Helical" evidence="6">
    <location>
        <begin position="47"/>
        <end position="69"/>
    </location>
</feature>
<dbReference type="PRINTS" id="PR00727">
    <property type="entry name" value="LEADERPTASE"/>
</dbReference>
<dbReference type="GO" id="GO:0009003">
    <property type="term" value="F:signal peptidase activity"/>
    <property type="evidence" value="ECO:0007669"/>
    <property type="project" value="UniProtKB-EC"/>
</dbReference>
<protein>
    <recommendedName>
        <fullName evidence="4 6">Signal peptidase I</fullName>
        <ecNumber evidence="4 6">3.4.21.89</ecNumber>
    </recommendedName>
</protein>
<dbReference type="InterPro" id="IPR000223">
    <property type="entry name" value="Pept_S26A_signal_pept_1"/>
</dbReference>
<dbReference type="InterPro" id="IPR019757">
    <property type="entry name" value="Pept_S26A_signal_pept_1_Lys-AS"/>
</dbReference>
<evidence type="ECO:0000256" key="1">
    <source>
        <dbReference type="ARBA" id="ARBA00000677"/>
    </source>
</evidence>
<comment type="caution">
    <text evidence="8">The sequence shown here is derived from an EMBL/GenBank/DDBJ whole genome shotgun (WGS) entry which is preliminary data.</text>
</comment>
<evidence type="ECO:0000256" key="5">
    <source>
        <dbReference type="ARBA" id="ARBA00022801"/>
    </source>
</evidence>
<comment type="similarity">
    <text evidence="3 6">Belongs to the peptidase S26 family.</text>
</comment>
<keyword evidence="5 6" id="KW-0378">Hydrolase</keyword>
<dbReference type="NCBIfam" id="TIGR02227">
    <property type="entry name" value="sigpep_I_bact"/>
    <property type="match status" value="1"/>
</dbReference>
<comment type="subcellular location">
    <subcellularLocation>
        <location evidence="2">Cell membrane</location>
        <topology evidence="2">Single-pass type II membrane protein</topology>
    </subcellularLocation>
    <subcellularLocation>
        <location evidence="6">Membrane</location>
        <topology evidence="6">Single-pass type II membrane protein</topology>
    </subcellularLocation>
</comment>
<evidence type="ECO:0000313" key="9">
    <source>
        <dbReference type="Proteomes" id="UP001549363"/>
    </source>
</evidence>
<keyword evidence="6" id="KW-0645">Protease</keyword>
<dbReference type="InterPro" id="IPR019533">
    <property type="entry name" value="Peptidase_S26"/>
</dbReference>
<comment type="catalytic activity">
    <reaction evidence="1 6">
        <text>Cleavage of hydrophobic, N-terminal signal or leader sequences from secreted and periplasmic proteins.</text>
        <dbReference type="EC" id="3.4.21.89"/>
    </reaction>
</comment>
<dbReference type="PROSITE" id="PS00760">
    <property type="entry name" value="SPASE_I_2"/>
    <property type="match status" value="1"/>
</dbReference>
<dbReference type="PANTHER" id="PTHR43390:SF1">
    <property type="entry name" value="CHLOROPLAST PROCESSING PEPTIDASE"/>
    <property type="match status" value="1"/>
</dbReference>
<dbReference type="SUPFAM" id="SSF51306">
    <property type="entry name" value="LexA/Signal peptidase"/>
    <property type="match status" value="1"/>
</dbReference>
<evidence type="ECO:0000259" key="7">
    <source>
        <dbReference type="Pfam" id="PF10502"/>
    </source>
</evidence>
<keyword evidence="9" id="KW-1185">Reference proteome</keyword>
<evidence type="ECO:0000313" key="8">
    <source>
        <dbReference type="EMBL" id="MET4559562.1"/>
    </source>
</evidence>
<keyword evidence="6" id="KW-1133">Transmembrane helix</keyword>
<feature type="domain" description="Peptidase S26" evidence="7">
    <location>
        <begin position="49"/>
        <end position="209"/>
    </location>
</feature>
<dbReference type="InterPro" id="IPR036286">
    <property type="entry name" value="LexA/Signal_pep-like_sf"/>
</dbReference>
<keyword evidence="6" id="KW-0472">Membrane</keyword>
<dbReference type="Gene3D" id="2.10.109.10">
    <property type="entry name" value="Umud Fragment, subunit A"/>
    <property type="match status" value="1"/>
</dbReference>
<name>A0ABV2PF45_9BACI</name>
<proteinExistence type="inferred from homology"/>
<keyword evidence="6" id="KW-0812">Transmembrane</keyword>
<dbReference type="Proteomes" id="UP001549363">
    <property type="component" value="Unassembled WGS sequence"/>
</dbReference>
<evidence type="ECO:0000256" key="6">
    <source>
        <dbReference type="RuleBase" id="RU362042"/>
    </source>
</evidence>
<sequence length="220" mass="25904">MALSIFHELETFWADKRHYSYRKCYTIRKQYRGMSMQEEKTNFKKEVLSYIKIIVITVLVVLGCKQFLFAPIKVQGASMYPTYEDKDIIIVSKISKIERFDQIVFQSPTEDELYIKRVIGLPGDTVEMKDDVLYVNGKAYQEDYVNRPTDDPNQLRTTENFTLEELVDQKKVPEGMYFVLGDNRLKSYDSRHYGLISKDAVYGESKITLYPFKHFHIGRE</sequence>
<evidence type="ECO:0000256" key="3">
    <source>
        <dbReference type="ARBA" id="ARBA00009370"/>
    </source>
</evidence>
<accession>A0ABV2PF45</accession>
<gene>
    <name evidence="8" type="ORF">ABIA69_000705</name>
</gene>